<gene>
    <name evidence="4" type="ORF">BSZ36_05720</name>
</gene>
<evidence type="ECO:0000313" key="4">
    <source>
        <dbReference type="EMBL" id="OZC04609.1"/>
    </source>
</evidence>
<dbReference type="Gene3D" id="3.40.50.2300">
    <property type="match status" value="1"/>
</dbReference>
<dbReference type="SMART" id="SM00448">
    <property type="entry name" value="REC"/>
    <property type="match status" value="1"/>
</dbReference>
<dbReference type="InParanoid" id="A0A259U3L7"/>
<evidence type="ECO:0000259" key="3">
    <source>
        <dbReference type="PROSITE" id="PS50110"/>
    </source>
</evidence>
<feature type="modified residue" description="4-aspartylphosphate" evidence="2">
    <location>
        <position position="51"/>
    </location>
</feature>
<comment type="caution">
    <text evidence="4">The sequence shown here is derived from an EMBL/GenBank/DDBJ whole genome shotgun (WGS) entry which is preliminary data.</text>
</comment>
<dbReference type="InterPro" id="IPR011006">
    <property type="entry name" value="CheY-like_superfamily"/>
</dbReference>
<evidence type="ECO:0000256" key="2">
    <source>
        <dbReference type="PROSITE-ProRule" id="PRU00169"/>
    </source>
</evidence>
<dbReference type="CDD" id="cd17546">
    <property type="entry name" value="REC_hyHK_CKI1_RcsC-like"/>
    <property type="match status" value="1"/>
</dbReference>
<evidence type="ECO:0000256" key="1">
    <source>
        <dbReference type="ARBA" id="ARBA00022553"/>
    </source>
</evidence>
<name>A0A259U3L7_9BACT</name>
<dbReference type="InterPro" id="IPR001789">
    <property type="entry name" value="Sig_transdc_resp-reg_receiver"/>
</dbReference>
<keyword evidence="5" id="KW-1185">Reference proteome</keyword>
<keyword evidence="1 2" id="KW-0597">Phosphoprotein</keyword>
<sequence length="129" mass="13894">MPLILVADDVPENRQLFTLYLRGSFEVVTASTAEEALEVLRQRPFEAALLDINYGGGMDGFDAIRAIRADSQLAYLPAAALTAHVAPEDRDQCLAAGFDAFLAKPVRRAEMKEALASLLALRTSASKAA</sequence>
<dbReference type="PANTHER" id="PTHR44591:SF18">
    <property type="entry name" value="REGULATORY PROTEIN"/>
    <property type="match status" value="1"/>
</dbReference>
<protein>
    <recommendedName>
        <fullName evidence="3">Response regulatory domain-containing protein</fullName>
    </recommendedName>
</protein>
<evidence type="ECO:0000313" key="5">
    <source>
        <dbReference type="Proteomes" id="UP000216446"/>
    </source>
</evidence>
<dbReference type="EMBL" id="MQWB01000001">
    <property type="protein sequence ID" value="OZC04609.1"/>
    <property type="molecule type" value="Genomic_DNA"/>
</dbReference>
<dbReference type="SUPFAM" id="SSF52172">
    <property type="entry name" value="CheY-like"/>
    <property type="match status" value="1"/>
</dbReference>
<dbReference type="InterPro" id="IPR050595">
    <property type="entry name" value="Bact_response_regulator"/>
</dbReference>
<dbReference type="AlphaFoldDB" id="A0A259U3L7"/>
<dbReference type="PANTHER" id="PTHR44591">
    <property type="entry name" value="STRESS RESPONSE REGULATOR PROTEIN 1"/>
    <property type="match status" value="1"/>
</dbReference>
<dbReference type="PROSITE" id="PS50110">
    <property type="entry name" value="RESPONSE_REGULATORY"/>
    <property type="match status" value="1"/>
</dbReference>
<reference evidence="4 5" key="1">
    <citation type="submission" date="2016-11" db="EMBL/GenBank/DDBJ databases">
        <title>Study of marine rhodopsin-containing bacteria.</title>
        <authorList>
            <person name="Yoshizawa S."/>
            <person name="Kumagai Y."/>
            <person name="Kogure K."/>
        </authorList>
    </citation>
    <scope>NUCLEOTIDE SEQUENCE [LARGE SCALE GENOMIC DNA]</scope>
    <source>
        <strain evidence="4 5">SG-29</strain>
    </source>
</reference>
<proteinExistence type="predicted"/>
<accession>A0A259U3L7</accession>
<dbReference type="GO" id="GO:0000160">
    <property type="term" value="P:phosphorelay signal transduction system"/>
    <property type="evidence" value="ECO:0007669"/>
    <property type="project" value="InterPro"/>
</dbReference>
<feature type="domain" description="Response regulatory" evidence="3">
    <location>
        <begin position="3"/>
        <end position="119"/>
    </location>
</feature>
<organism evidence="4 5">
    <name type="scientific">Rubricoccus marinus</name>
    <dbReference type="NCBI Taxonomy" id="716817"/>
    <lineage>
        <taxon>Bacteria</taxon>
        <taxon>Pseudomonadati</taxon>
        <taxon>Rhodothermota</taxon>
        <taxon>Rhodothermia</taxon>
        <taxon>Rhodothermales</taxon>
        <taxon>Rubricoccaceae</taxon>
        <taxon>Rubricoccus</taxon>
    </lineage>
</organism>
<dbReference type="Proteomes" id="UP000216446">
    <property type="component" value="Unassembled WGS sequence"/>
</dbReference>
<dbReference type="Pfam" id="PF00072">
    <property type="entry name" value="Response_reg"/>
    <property type="match status" value="1"/>
</dbReference>